<keyword evidence="1" id="KW-0732">Signal</keyword>
<evidence type="ECO:0000256" key="2">
    <source>
        <dbReference type="ARBA" id="ARBA00022833"/>
    </source>
</evidence>
<dbReference type="EMBL" id="MT631670">
    <property type="protein sequence ID" value="QNO56817.1"/>
    <property type="molecule type" value="Genomic_DNA"/>
</dbReference>
<name>A0A7G9Z983_9EURY</name>
<proteinExistence type="predicted"/>
<dbReference type="InterPro" id="IPR015304">
    <property type="entry name" value="ZinT_dom"/>
</dbReference>
<dbReference type="Gene3D" id="2.40.128.20">
    <property type="match status" value="1"/>
</dbReference>
<gene>
    <name evidence="4" type="ORF">IPLBMFHP_00003</name>
</gene>
<protein>
    <recommendedName>
        <fullName evidence="3">ZinT domain-containing protein</fullName>
    </recommendedName>
</protein>
<feature type="domain" description="ZinT" evidence="3">
    <location>
        <begin position="36"/>
        <end position="195"/>
    </location>
</feature>
<evidence type="ECO:0000256" key="1">
    <source>
        <dbReference type="ARBA" id="ARBA00022729"/>
    </source>
</evidence>
<evidence type="ECO:0000313" key="4">
    <source>
        <dbReference type="EMBL" id="QNO56817.1"/>
    </source>
</evidence>
<keyword evidence="2" id="KW-0862">Zinc</keyword>
<dbReference type="AlphaFoldDB" id="A0A7G9Z983"/>
<sequence length="369" mass="40375">MDKTKRRSTIIVVLTSVLLLGVLALSTGISSEDSSPLNDWNGTWLNVGTTLDDPAMDTVYEAMTDAANAAAGDGTFTTDDASSFLQAMHESNFGDFGIAGNTATYYNTDKTVKCECEYESAGVETVAFGEEEFNWYKFALTSEDATCPEYMYLIFTEVHSHEEGMEHFHMRYGNTSFDDLINNTGYAMWYPTFAVEGTTMETVADGYAEGAEMMGAMMLASQSPSLKDPWENFDPAFLPAEIINISGTYAKTGEGIFLDLEGNFIPAFLEQVTGTHTIEQHGSLLKVTDDEGTISQGSTIGNNIMLSNAGYTEVEGMGKIGFESVATGMIEEGTQGPEIFLNWIWRIYDSDDNLLFNGAGTQVLKRTEE</sequence>
<dbReference type="Pfam" id="PF09223">
    <property type="entry name" value="ZinT"/>
    <property type="match status" value="1"/>
</dbReference>
<reference evidence="4" key="1">
    <citation type="submission" date="2020-06" db="EMBL/GenBank/DDBJ databases">
        <title>Unique genomic features of the anaerobic methanotrophic archaea.</title>
        <authorList>
            <person name="Chadwick G.L."/>
            <person name="Skennerton C.T."/>
            <person name="Laso-Perez R."/>
            <person name="Leu A.O."/>
            <person name="Speth D.R."/>
            <person name="Yu H."/>
            <person name="Morgan-Lang C."/>
            <person name="Hatzenpichler R."/>
            <person name="Goudeau D."/>
            <person name="Malmstrom R."/>
            <person name="Brazelton W.J."/>
            <person name="Woyke T."/>
            <person name="Hallam S.J."/>
            <person name="Tyson G.W."/>
            <person name="Wegener G."/>
            <person name="Boetius A."/>
            <person name="Orphan V."/>
        </authorList>
    </citation>
    <scope>NUCLEOTIDE SEQUENCE</scope>
</reference>
<accession>A0A7G9Z983</accession>
<dbReference type="GO" id="GO:0008270">
    <property type="term" value="F:zinc ion binding"/>
    <property type="evidence" value="ECO:0007669"/>
    <property type="project" value="InterPro"/>
</dbReference>
<dbReference type="SUPFAM" id="SSF50814">
    <property type="entry name" value="Lipocalins"/>
    <property type="match status" value="1"/>
</dbReference>
<evidence type="ECO:0000259" key="3">
    <source>
        <dbReference type="Pfam" id="PF09223"/>
    </source>
</evidence>
<dbReference type="InterPro" id="IPR012674">
    <property type="entry name" value="Calycin"/>
</dbReference>
<organism evidence="4">
    <name type="scientific">Candidatus Methanophaga sp. ANME-1 ERB7</name>
    <dbReference type="NCBI Taxonomy" id="2759913"/>
    <lineage>
        <taxon>Archaea</taxon>
        <taxon>Methanobacteriati</taxon>
        <taxon>Methanobacteriota</taxon>
        <taxon>Stenosarchaea group</taxon>
        <taxon>Methanomicrobia</taxon>
        <taxon>Candidatus Methanophagales</taxon>
        <taxon>Candidatus Methanophagaceae</taxon>
        <taxon>Candidatus Methanophaga</taxon>
    </lineage>
</organism>